<feature type="transmembrane region" description="Helical" evidence="6">
    <location>
        <begin position="101"/>
        <end position="123"/>
    </location>
</feature>
<evidence type="ECO:0000256" key="1">
    <source>
        <dbReference type="ARBA" id="ARBA00004651"/>
    </source>
</evidence>
<protein>
    <submittedName>
        <fullName evidence="7">Lipopolysaccharide export system permease protein</fullName>
    </submittedName>
</protein>
<keyword evidence="5 6" id="KW-0472">Membrane</keyword>
<name>A0ABP1F6F6_9FLAO</name>
<evidence type="ECO:0000313" key="8">
    <source>
        <dbReference type="Proteomes" id="UP001497527"/>
    </source>
</evidence>
<evidence type="ECO:0000256" key="6">
    <source>
        <dbReference type="SAM" id="Phobius"/>
    </source>
</evidence>
<dbReference type="Proteomes" id="UP001497527">
    <property type="component" value="Unassembled WGS sequence"/>
</dbReference>
<feature type="transmembrane region" description="Helical" evidence="6">
    <location>
        <begin position="309"/>
        <end position="333"/>
    </location>
</feature>
<reference evidence="7 8" key="1">
    <citation type="submission" date="2024-05" db="EMBL/GenBank/DDBJ databases">
        <authorList>
            <person name="Duchaud E."/>
        </authorList>
    </citation>
    <scope>NUCLEOTIDE SEQUENCE [LARGE SCALE GENOMIC DNA]</scope>
    <source>
        <strain evidence="7">Ena-SAMPLE-TAB-13-05-2024-13:56:06:370-140308</strain>
    </source>
</reference>
<feature type="transmembrane region" description="Helical" evidence="6">
    <location>
        <begin position="339"/>
        <end position="357"/>
    </location>
</feature>
<evidence type="ECO:0000256" key="2">
    <source>
        <dbReference type="ARBA" id="ARBA00022475"/>
    </source>
</evidence>
<feature type="transmembrane region" description="Helical" evidence="6">
    <location>
        <begin position="59"/>
        <end position="80"/>
    </location>
</feature>
<comment type="subcellular location">
    <subcellularLocation>
        <location evidence="1">Cell membrane</location>
        <topology evidence="1">Multi-pass membrane protein</topology>
    </subcellularLocation>
</comment>
<evidence type="ECO:0000256" key="3">
    <source>
        <dbReference type="ARBA" id="ARBA00022692"/>
    </source>
</evidence>
<feature type="transmembrane region" description="Helical" evidence="6">
    <location>
        <begin position="280"/>
        <end position="297"/>
    </location>
</feature>
<keyword evidence="8" id="KW-1185">Reference proteome</keyword>
<dbReference type="PANTHER" id="PTHR33529:SF8">
    <property type="entry name" value="PERMEASE, YJGP_YJGQ FAMILY"/>
    <property type="match status" value="1"/>
</dbReference>
<dbReference type="InterPro" id="IPR005495">
    <property type="entry name" value="LptG/LptF_permease"/>
</dbReference>
<dbReference type="RefSeq" id="WP_348718321.1">
    <property type="nucleotide sequence ID" value="NZ_CAXJIO010000015.1"/>
</dbReference>
<gene>
    <name evidence="7" type="ORF">T190423A01A_60005</name>
</gene>
<dbReference type="PANTHER" id="PTHR33529">
    <property type="entry name" value="SLR0882 PROTEIN-RELATED"/>
    <property type="match status" value="1"/>
</dbReference>
<evidence type="ECO:0000313" key="7">
    <source>
        <dbReference type="EMBL" id="CAL2104068.1"/>
    </source>
</evidence>
<proteinExistence type="predicted"/>
<evidence type="ECO:0000256" key="4">
    <source>
        <dbReference type="ARBA" id="ARBA00022989"/>
    </source>
</evidence>
<keyword evidence="4 6" id="KW-1133">Transmembrane helix</keyword>
<keyword evidence="3 6" id="KW-0812">Transmembrane</keyword>
<accession>A0ABP1F6F6</accession>
<evidence type="ECO:0000256" key="5">
    <source>
        <dbReference type="ARBA" id="ARBA00023136"/>
    </source>
</evidence>
<dbReference type="Pfam" id="PF03739">
    <property type="entry name" value="LptF_LptG"/>
    <property type="match status" value="1"/>
</dbReference>
<comment type="caution">
    <text evidence="7">The sequence shown here is derived from an EMBL/GenBank/DDBJ whole genome shotgun (WGS) entry which is preliminary data.</text>
</comment>
<keyword evidence="2" id="KW-1003">Cell membrane</keyword>
<dbReference type="EMBL" id="CAXJIO010000015">
    <property type="protein sequence ID" value="CAL2104068.1"/>
    <property type="molecule type" value="Genomic_DNA"/>
</dbReference>
<sequence>MKKLDWYILKRYLTTFLFTLLILIPIAVAIDIAEKIDKFLRHENLTFIEVVNDYYINFIIYYANTFMPLALFISVILFTSKLANNSEIVAINSSQISFTRFLYPYLVGATIVASVAFVMNHFVVPSSSKVKKGFEKKYLKKKKYSDKSVKNFSLQINDSTYVFVQNYDLERNSGYNFSTETYDGIKLKYKLTADNINWNKEDSLYTLYSWKERKIFKERDSIFSGNSLDTLFAFTPKDLNYKSIVPQEMESPELRKFIEISQERGVKNLNAYWVELYKRTSLPVACYILTLIAVVLAHKKRRGGMGVNLALGITIMFIYVFFLKVAEVLGAVAGANSLLNVWVPNMVFGTYAIYLYFNARK</sequence>
<organism evidence="7 8">
    <name type="scientific">Tenacibaculum polynesiense</name>
    <dbReference type="NCBI Taxonomy" id="3137857"/>
    <lineage>
        <taxon>Bacteria</taxon>
        <taxon>Pseudomonadati</taxon>
        <taxon>Bacteroidota</taxon>
        <taxon>Flavobacteriia</taxon>
        <taxon>Flavobacteriales</taxon>
        <taxon>Flavobacteriaceae</taxon>
        <taxon>Tenacibaculum</taxon>
    </lineage>
</organism>